<evidence type="ECO:0000313" key="2">
    <source>
        <dbReference type="Proteomes" id="UP000724874"/>
    </source>
</evidence>
<organism evidence="1 2">
    <name type="scientific">Gymnopilus junonius</name>
    <name type="common">Spectacular rustgill mushroom</name>
    <name type="synonym">Gymnopilus spectabilis subsp. junonius</name>
    <dbReference type="NCBI Taxonomy" id="109634"/>
    <lineage>
        <taxon>Eukaryota</taxon>
        <taxon>Fungi</taxon>
        <taxon>Dikarya</taxon>
        <taxon>Basidiomycota</taxon>
        <taxon>Agaricomycotina</taxon>
        <taxon>Agaricomycetes</taxon>
        <taxon>Agaricomycetidae</taxon>
        <taxon>Agaricales</taxon>
        <taxon>Agaricineae</taxon>
        <taxon>Hymenogastraceae</taxon>
        <taxon>Gymnopilus</taxon>
    </lineage>
</organism>
<sequence>MLLHSEIEYQTLETFEMQTVEGLEDVVVQELSEAATKAPNLQQFIWDNPSRRASRIVLPWPNLTRLTLNTGIDVDQCLSTMAQLSKITHLTFQNITMSTTVLNNLQVTLPELTSLVICSEFPIGSSLFDEITLPKLKELVLNIRSWPHHSVTSFLRRSRCPLESLNLYFPPVAELELIECLEIVQNTLKEFTVQGSDNGVAPLPVTDTLLDRMTYKSAGSVLCPHIVVIALYECVSCSPGRFADMVRSRLAPTSPPTSGASTTETRQDLAILRVIEMYDVEAEHLGLKPLRKLGLILKLYTTGTQQEMPMEPEEVERLRQLREEGLILRVYSSITGHFGEAD</sequence>
<gene>
    <name evidence="1" type="ORF">CPB84DRAFT_1764118</name>
</gene>
<accession>A0A9P5P0H3</accession>
<dbReference type="EMBL" id="JADNYJ010000006">
    <property type="protein sequence ID" value="KAF8910609.1"/>
    <property type="molecule type" value="Genomic_DNA"/>
</dbReference>
<keyword evidence="2" id="KW-1185">Reference proteome</keyword>
<proteinExistence type="predicted"/>
<dbReference type="AlphaFoldDB" id="A0A9P5P0H3"/>
<dbReference type="InterPro" id="IPR032675">
    <property type="entry name" value="LRR_dom_sf"/>
</dbReference>
<comment type="caution">
    <text evidence="1">The sequence shown here is derived from an EMBL/GenBank/DDBJ whole genome shotgun (WGS) entry which is preliminary data.</text>
</comment>
<dbReference type="SUPFAM" id="SSF52047">
    <property type="entry name" value="RNI-like"/>
    <property type="match status" value="1"/>
</dbReference>
<dbReference type="Proteomes" id="UP000724874">
    <property type="component" value="Unassembled WGS sequence"/>
</dbReference>
<dbReference type="Gene3D" id="3.80.10.10">
    <property type="entry name" value="Ribonuclease Inhibitor"/>
    <property type="match status" value="1"/>
</dbReference>
<reference evidence="1" key="1">
    <citation type="submission" date="2020-11" db="EMBL/GenBank/DDBJ databases">
        <authorList>
            <consortium name="DOE Joint Genome Institute"/>
            <person name="Ahrendt S."/>
            <person name="Riley R."/>
            <person name="Andreopoulos W."/>
            <person name="LaButti K."/>
            <person name="Pangilinan J."/>
            <person name="Ruiz-duenas F.J."/>
            <person name="Barrasa J.M."/>
            <person name="Sanchez-Garcia M."/>
            <person name="Camarero S."/>
            <person name="Miyauchi S."/>
            <person name="Serrano A."/>
            <person name="Linde D."/>
            <person name="Babiker R."/>
            <person name="Drula E."/>
            <person name="Ayuso-Fernandez I."/>
            <person name="Pacheco R."/>
            <person name="Padilla G."/>
            <person name="Ferreira P."/>
            <person name="Barriuso J."/>
            <person name="Kellner H."/>
            <person name="Castanera R."/>
            <person name="Alfaro M."/>
            <person name="Ramirez L."/>
            <person name="Pisabarro A.G."/>
            <person name="Kuo A."/>
            <person name="Tritt A."/>
            <person name="Lipzen A."/>
            <person name="He G."/>
            <person name="Yan M."/>
            <person name="Ng V."/>
            <person name="Cullen D."/>
            <person name="Martin F."/>
            <person name="Rosso M.-N."/>
            <person name="Henrissat B."/>
            <person name="Hibbett D."/>
            <person name="Martinez A.T."/>
            <person name="Grigoriev I.V."/>
        </authorList>
    </citation>
    <scope>NUCLEOTIDE SEQUENCE</scope>
    <source>
        <strain evidence="1">AH 44721</strain>
    </source>
</reference>
<name>A0A9P5P0H3_GYMJU</name>
<dbReference type="OrthoDB" id="3139399at2759"/>
<protein>
    <submittedName>
        <fullName evidence="1">Uncharacterized protein</fullName>
    </submittedName>
</protein>
<evidence type="ECO:0000313" key="1">
    <source>
        <dbReference type="EMBL" id="KAF8910609.1"/>
    </source>
</evidence>